<keyword evidence="3" id="KW-1185">Reference proteome</keyword>
<dbReference type="InterPro" id="IPR041202">
    <property type="entry name" value="BaeRF_family10"/>
</dbReference>
<accession>E1QFD9</accession>
<dbReference type="Pfam" id="PF18854">
    <property type="entry name" value="baeRF_family10"/>
    <property type="match status" value="1"/>
</dbReference>
<feature type="region of interest" description="Disordered" evidence="1">
    <location>
        <begin position="1"/>
        <end position="41"/>
    </location>
</feature>
<sequence length="432" mass="46018">MIRPAPGGASIWPGQAPTASGPAPRPSPHHAAGDRFLPTGSRPASRVVPILFKEEHQMLDATTLRHLAQLDAHPHGIVSLYLSLDGLRDARGLAMGEMIKRAEKQLQGNGAAGQWDDLAADRQAIMRHVEELPADHGRGLAVFSSSKSGMFQAYALAAPVPNMLEVGPAPYIRPLAALASDHRRSLTVLIDRKAARLFFGYLGEVRELELTQLSAEEGVFERDGGQGRAGDNQVGRWEDQAAARFHKAVTAIVKNLCHELDCQQLIVGGARQAADEFAAQLPPELAKLLAGSFVADCGAPAGQVAQHIAEVQEKARRVRQHDLLRTMSENLGPGGKVATGLNQVLASVYEGQVRTLVVKRGYRAAGGVCPACGRLRHVAEPCPICGQKMTAVADVVNLAVARALASGARLEQVAEDSILDDMGGVAAMLRYS</sequence>
<proteinExistence type="predicted"/>
<dbReference type="HOGENOM" id="CLU_634188_0_0_7"/>
<dbReference type="KEGG" id="dbr:Deba_0905"/>
<dbReference type="InterPro" id="IPR029064">
    <property type="entry name" value="Ribosomal_eL30-like_sf"/>
</dbReference>
<organism evidence="2 3">
    <name type="scientific">Desulfarculus baarsii (strain ATCC 33931 / DSM 2075 / LMG 7858 / VKM B-1802 / 2st14)</name>
    <dbReference type="NCBI Taxonomy" id="644282"/>
    <lineage>
        <taxon>Bacteria</taxon>
        <taxon>Pseudomonadati</taxon>
        <taxon>Thermodesulfobacteriota</taxon>
        <taxon>Desulfarculia</taxon>
        <taxon>Desulfarculales</taxon>
        <taxon>Desulfarculaceae</taxon>
        <taxon>Desulfarculus</taxon>
    </lineage>
</organism>
<evidence type="ECO:0000256" key="1">
    <source>
        <dbReference type="SAM" id="MobiDB-lite"/>
    </source>
</evidence>
<name>E1QFD9_DESB2</name>
<reference evidence="2 3" key="1">
    <citation type="journal article" date="2010" name="Stand. Genomic Sci.">
        <title>Complete genome sequence of Desulfarculus baarsii type strain (2st14).</title>
        <authorList>
            <person name="Sun H."/>
            <person name="Spring S."/>
            <person name="Lapidus A."/>
            <person name="Davenport K."/>
            <person name="Del Rio T.G."/>
            <person name="Tice H."/>
            <person name="Nolan M."/>
            <person name="Copeland A."/>
            <person name="Cheng J.F."/>
            <person name="Lucas S."/>
            <person name="Tapia R."/>
            <person name="Goodwin L."/>
            <person name="Pitluck S."/>
            <person name="Ivanova N."/>
            <person name="Pagani I."/>
            <person name="Mavromatis K."/>
            <person name="Ovchinnikova G."/>
            <person name="Pati A."/>
            <person name="Chen A."/>
            <person name="Palaniappan K."/>
            <person name="Hauser L."/>
            <person name="Chang Y.J."/>
            <person name="Jeffries C.D."/>
            <person name="Detter J.C."/>
            <person name="Han C."/>
            <person name="Rohde M."/>
            <person name="Brambilla E."/>
            <person name="Goker M."/>
            <person name="Woyke T."/>
            <person name="Bristow J."/>
            <person name="Eisen J.A."/>
            <person name="Markowitz V."/>
            <person name="Hugenholtz P."/>
            <person name="Kyrpides N.C."/>
            <person name="Klenk H.P."/>
            <person name="Land M."/>
        </authorList>
    </citation>
    <scope>NUCLEOTIDE SEQUENCE [LARGE SCALE GENOMIC DNA]</scope>
    <source>
        <strain evidence="3">ATCC 33931 / DSM 2075 / LMG 7858 / VKM B-1802 / 2st14</strain>
    </source>
</reference>
<dbReference type="AlphaFoldDB" id="E1QFD9"/>
<dbReference type="EMBL" id="CP002085">
    <property type="protein sequence ID" value="ADK84275.1"/>
    <property type="molecule type" value="Genomic_DNA"/>
</dbReference>
<dbReference type="eggNOG" id="COG1503">
    <property type="taxonomic scope" value="Bacteria"/>
</dbReference>
<gene>
    <name evidence="2" type="ordered locus">Deba_0905</name>
</gene>
<evidence type="ECO:0000313" key="3">
    <source>
        <dbReference type="Proteomes" id="UP000009047"/>
    </source>
</evidence>
<evidence type="ECO:0000313" key="2">
    <source>
        <dbReference type="EMBL" id="ADK84275.1"/>
    </source>
</evidence>
<dbReference type="InterPro" id="IPR042226">
    <property type="entry name" value="eFR1_2_sf"/>
</dbReference>
<protein>
    <submittedName>
        <fullName evidence="2">Peptide chain release factor 1 (ERF1)</fullName>
    </submittedName>
</protein>
<dbReference type="STRING" id="644282.Deba_0905"/>
<dbReference type="Proteomes" id="UP000009047">
    <property type="component" value="Chromosome"/>
</dbReference>
<dbReference type="Gene3D" id="3.30.1330.30">
    <property type="match status" value="1"/>
</dbReference>
<dbReference type="Gene3D" id="3.30.420.60">
    <property type="entry name" value="eRF1 domain 2"/>
    <property type="match status" value="1"/>
</dbReference>